<evidence type="ECO:0000256" key="1">
    <source>
        <dbReference type="SAM" id="MobiDB-lite"/>
    </source>
</evidence>
<name>A0ABN9UT19_9DINO</name>
<protein>
    <submittedName>
        <fullName evidence="2">Uncharacterized protein</fullName>
    </submittedName>
</protein>
<organism evidence="2 3">
    <name type="scientific">Prorocentrum cordatum</name>
    <dbReference type="NCBI Taxonomy" id="2364126"/>
    <lineage>
        <taxon>Eukaryota</taxon>
        <taxon>Sar</taxon>
        <taxon>Alveolata</taxon>
        <taxon>Dinophyceae</taxon>
        <taxon>Prorocentrales</taxon>
        <taxon>Prorocentraceae</taxon>
        <taxon>Prorocentrum</taxon>
    </lineage>
</organism>
<feature type="compositionally biased region" description="Low complexity" evidence="1">
    <location>
        <begin position="100"/>
        <end position="112"/>
    </location>
</feature>
<evidence type="ECO:0000313" key="2">
    <source>
        <dbReference type="EMBL" id="CAK0863179.1"/>
    </source>
</evidence>
<feature type="region of interest" description="Disordered" evidence="1">
    <location>
        <begin position="1"/>
        <end position="47"/>
    </location>
</feature>
<evidence type="ECO:0000313" key="3">
    <source>
        <dbReference type="Proteomes" id="UP001189429"/>
    </source>
</evidence>
<reference evidence="2" key="1">
    <citation type="submission" date="2023-10" db="EMBL/GenBank/DDBJ databases">
        <authorList>
            <person name="Chen Y."/>
            <person name="Shah S."/>
            <person name="Dougan E. K."/>
            <person name="Thang M."/>
            <person name="Chan C."/>
        </authorList>
    </citation>
    <scope>NUCLEOTIDE SEQUENCE [LARGE SCALE GENOMIC DNA]</scope>
</reference>
<feature type="compositionally biased region" description="Basic and acidic residues" evidence="1">
    <location>
        <begin position="83"/>
        <end position="93"/>
    </location>
</feature>
<dbReference type="EMBL" id="CAUYUJ010016233">
    <property type="protein sequence ID" value="CAK0863179.1"/>
    <property type="molecule type" value="Genomic_DNA"/>
</dbReference>
<feature type="region of interest" description="Disordered" evidence="1">
    <location>
        <begin position="62"/>
        <end position="112"/>
    </location>
</feature>
<feature type="compositionally biased region" description="Low complexity" evidence="1">
    <location>
        <begin position="1"/>
        <end position="11"/>
    </location>
</feature>
<gene>
    <name evidence="2" type="ORF">PCOR1329_LOCUS51390</name>
</gene>
<comment type="caution">
    <text evidence="2">The sequence shown here is derived from an EMBL/GenBank/DDBJ whole genome shotgun (WGS) entry which is preliminary data.</text>
</comment>
<dbReference type="Proteomes" id="UP001189429">
    <property type="component" value="Unassembled WGS sequence"/>
</dbReference>
<sequence>QASGAGAAQPAPREDRVRQRGGLDQPGDPHGRPAGQRAPRGPASWARARARLAAWPAWGRAVRERQRHQAAGVDRTPPHRLGRAREAAADRQRPALPMEQAPRAGARPQAAG</sequence>
<keyword evidence="3" id="KW-1185">Reference proteome</keyword>
<feature type="non-terminal residue" evidence="2">
    <location>
        <position position="112"/>
    </location>
</feature>
<proteinExistence type="predicted"/>
<feature type="non-terminal residue" evidence="2">
    <location>
        <position position="1"/>
    </location>
</feature>
<accession>A0ABN9UT19</accession>